<comment type="caution">
    <text evidence="2">The sequence shown here is derived from an EMBL/GenBank/DDBJ whole genome shotgun (WGS) entry which is preliminary data.</text>
</comment>
<organism evidence="2 3">
    <name type="scientific">Leptospira stimsonii</name>
    <dbReference type="NCBI Taxonomy" id="2202203"/>
    <lineage>
        <taxon>Bacteria</taxon>
        <taxon>Pseudomonadati</taxon>
        <taxon>Spirochaetota</taxon>
        <taxon>Spirochaetia</taxon>
        <taxon>Leptospirales</taxon>
        <taxon>Leptospiraceae</taxon>
        <taxon>Leptospira</taxon>
    </lineage>
</organism>
<proteinExistence type="predicted"/>
<evidence type="ECO:0000313" key="3">
    <source>
        <dbReference type="Proteomes" id="UP000265798"/>
    </source>
</evidence>
<reference evidence="3" key="1">
    <citation type="submission" date="2018-05" db="EMBL/GenBank/DDBJ databases">
        <title>Leptospira yasudae sp. nov. and Leptospira stimsonii sp. nov., two pathogenic species of the genus Leptospira isolated from environmental sources.</title>
        <authorList>
            <person name="Casanovas-Massana A."/>
            <person name="Hamond C."/>
            <person name="Santos L.A."/>
            <person name="Hacker K.P."/>
            <person name="Balassiano I."/>
            <person name="Medeiros M.A."/>
            <person name="Reis M.G."/>
            <person name="Ko A.I."/>
            <person name="Wunder E.A."/>
        </authorList>
    </citation>
    <scope>NUCLEOTIDE SEQUENCE [LARGE SCALE GENOMIC DNA]</scope>
    <source>
        <strain evidence="3">Yale</strain>
    </source>
</reference>
<dbReference type="EMBL" id="QHCT01000005">
    <property type="protein sequence ID" value="RHX87273.1"/>
    <property type="molecule type" value="Genomic_DNA"/>
</dbReference>
<evidence type="ECO:0000256" key="1">
    <source>
        <dbReference type="SAM" id="MobiDB-lite"/>
    </source>
</evidence>
<sequence length="105" mass="12110">MKGKFFVKSVKSRNSYFYKGKTTRRLNHLVKWELTLSVLLEKKGILFLRAFSKVLSCSRKTFYKRSKNDSKSLKCGNSPLSSEKESALIHSVGTTTHREKRRAPP</sequence>
<accession>A0A396YZH3</accession>
<evidence type="ECO:0000313" key="2">
    <source>
        <dbReference type="EMBL" id="RHX87273.1"/>
    </source>
</evidence>
<protein>
    <submittedName>
        <fullName evidence="2">Uncharacterized protein</fullName>
    </submittedName>
</protein>
<feature type="region of interest" description="Disordered" evidence="1">
    <location>
        <begin position="66"/>
        <end position="105"/>
    </location>
</feature>
<dbReference type="AlphaFoldDB" id="A0A396YZH3"/>
<gene>
    <name evidence="2" type="ORF">DLM75_17360</name>
</gene>
<name>A0A396YZH3_9LEPT</name>
<dbReference type="Proteomes" id="UP000265798">
    <property type="component" value="Unassembled WGS sequence"/>
</dbReference>